<name>A0A1M2W5A8_TRAPU</name>
<organism evidence="2 3">
    <name type="scientific">Trametes pubescens</name>
    <name type="common">White-rot fungus</name>
    <dbReference type="NCBI Taxonomy" id="154538"/>
    <lineage>
        <taxon>Eukaryota</taxon>
        <taxon>Fungi</taxon>
        <taxon>Dikarya</taxon>
        <taxon>Basidiomycota</taxon>
        <taxon>Agaricomycotina</taxon>
        <taxon>Agaricomycetes</taxon>
        <taxon>Polyporales</taxon>
        <taxon>Polyporaceae</taxon>
        <taxon>Trametes</taxon>
    </lineage>
</organism>
<gene>
    <name evidence="2" type="ORF">TRAPUB_8395</name>
</gene>
<sequence length="812" mass="90192">MPRAAPSNNDARYPCPCPPCAASTIPQFHTSKTIEEHLKRSQRVLQSTARSPQVAGQSRSGPTQPGLGDQSRDEGPSTMPGGWDSGPSGRGESGSSGRGDTLEAMDICESPLARTDTSNWVAQDALEDDSGIFFDEDEDTGHDALEPTDAQRPPFPVHHSSPARNWAHDPARAAWAFSRSPSPEPLAPDGAAELCGYQSDGGVSYLDPRSRSPSQSPEPDEPARSPSPVPSLGGPAAADDNDDNDDDDGLEISEDPLFVDIETLFDQLLEDEAADSLDTLRTTYSYESGRPRAMFEHPLIRNAYLHVYLASAVYGATKELCKNMLDGYHATLAALPETTGFEVPDLASMARTLRTMERRLGVDPDRYITYYFTCNACWSHHHPRQLYCLSTNLCSEPDCPGTLFNYKTTADGKIKHIPVKVIPTTALIDSIVRMAARPGKLDDWNKWRGADDKPGRAPPASRDNWEGWADENYRMFDMMDGWGWRCIAAGLEWRCGGEWGVEDVDVDEVHQRFVSLPNGLILQINIDWFRAMKRGGYSVGAVYITICNNPRSVRFRREETLLYCVIPGPTEPTTEHLNQVLSPLHGELHKLYNGIILRADSPDDASPTYEPIHAFLNNICSDLPASHKANGLRGHTSENFMCDMCEAPFSALVTPECFDTARLTLRNDWRFLKYAKLWRDGDEDDRAQIYEKRGVQWSLFNALPDWLPGRDSPPDFMHGAYLGEAKHVIQSILYKGGMFTQRNRRDKPLEKLEQYLQTIVWPASITRLPDGLVSGGAGKADQWQSFTHVLIPGLYAAWQIDGTIPDKNAPLP</sequence>
<evidence type="ECO:0008006" key="4">
    <source>
        <dbReference type="Google" id="ProtNLM"/>
    </source>
</evidence>
<dbReference type="AlphaFoldDB" id="A0A1M2W5A8"/>
<accession>A0A1M2W5A8</accession>
<reference evidence="2 3" key="1">
    <citation type="submission" date="2016-10" db="EMBL/GenBank/DDBJ databases">
        <title>Genome sequence of the basidiomycete white-rot fungus Trametes pubescens.</title>
        <authorList>
            <person name="Makela M.R."/>
            <person name="Granchi Z."/>
            <person name="Peng M."/>
            <person name="De Vries R.P."/>
            <person name="Grigoriev I."/>
            <person name="Riley R."/>
            <person name="Hilden K."/>
        </authorList>
    </citation>
    <scope>NUCLEOTIDE SEQUENCE [LARGE SCALE GENOMIC DNA]</scope>
    <source>
        <strain evidence="2 3">FBCC735</strain>
    </source>
</reference>
<keyword evidence="3" id="KW-1185">Reference proteome</keyword>
<dbReference type="STRING" id="154538.A0A1M2W5A8"/>
<proteinExistence type="predicted"/>
<dbReference type="EMBL" id="MNAD01000208">
    <property type="protein sequence ID" value="OJT15045.1"/>
    <property type="molecule type" value="Genomic_DNA"/>
</dbReference>
<dbReference type="Pfam" id="PF02992">
    <property type="entry name" value="Transposase_21"/>
    <property type="match status" value="1"/>
</dbReference>
<feature type="compositionally biased region" description="Gly residues" evidence="1">
    <location>
        <begin position="88"/>
        <end position="97"/>
    </location>
</feature>
<evidence type="ECO:0000313" key="3">
    <source>
        <dbReference type="Proteomes" id="UP000184267"/>
    </source>
</evidence>
<feature type="region of interest" description="Disordered" evidence="1">
    <location>
        <begin position="39"/>
        <end position="252"/>
    </location>
</feature>
<comment type="caution">
    <text evidence="2">The sequence shown here is derived from an EMBL/GenBank/DDBJ whole genome shotgun (WGS) entry which is preliminary data.</text>
</comment>
<dbReference type="OMA" id="PRAMFEH"/>
<feature type="compositionally biased region" description="Acidic residues" evidence="1">
    <location>
        <begin position="125"/>
        <end position="140"/>
    </location>
</feature>
<dbReference type="InterPro" id="IPR004242">
    <property type="entry name" value="Transposase_21"/>
</dbReference>
<feature type="compositionally biased region" description="Acidic residues" evidence="1">
    <location>
        <begin position="239"/>
        <end position="252"/>
    </location>
</feature>
<feature type="region of interest" description="Disordered" evidence="1">
    <location>
        <begin position="1"/>
        <end position="24"/>
    </location>
</feature>
<evidence type="ECO:0000313" key="2">
    <source>
        <dbReference type="EMBL" id="OJT15045.1"/>
    </source>
</evidence>
<dbReference type="Proteomes" id="UP000184267">
    <property type="component" value="Unassembled WGS sequence"/>
</dbReference>
<evidence type="ECO:0000256" key="1">
    <source>
        <dbReference type="SAM" id="MobiDB-lite"/>
    </source>
</evidence>
<dbReference type="OrthoDB" id="3248986at2759"/>
<feature type="compositionally biased region" description="Polar residues" evidence="1">
    <location>
        <begin position="1"/>
        <end position="10"/>
    </location>
</feature>
<feature type="compositionally biased region" description="Polar residues" evidence="1">
    <location>
        <begin position="43"/>
        <end position="63"/>
    </location>
</feature>
<protein>
    <recommendedName>
        <fullName evidence="4">Transposase domain-containing protein</fullName>
    </recommendedName>
</protein>